<proteinExistence type="inferred from homology"/>
<dbReference type="OrthoDB" id="3942380at2759"/>
<evidence type="ECO:0000256" key="6">
    <source>
        <dbReference type="ARBA" id="ARBA00023054"/>
    </source>
</evidence>
<evidence type="ECO:0000313" key="10">
    <source>
        <dbReference type="EMBL" id="ODV97547.1"/>
    </source>
</evidence>
<accession>A0A1E4U0M9</accession>
<evidence type="ECO:0000256" key="1">
    <source>
        <dbReference type="ARBA" id="ARBA00004090"/>
    </source>
</evidence>
<evidence type="ECO:0000256" key="9">
    <source>
        <dbReference type="SAM" id="MobiDB-lite"/>
    </source>
</evidence>
<sequence>MSPAESVLKKSISSKYTNPLAPKELTQGSRTNGKDFKISKDAFRVKSIGVKSPYAKREEKRLADKAVRDKLKELKEEKKNETKTRIENLKKRREIKEEKERYEKLAAKMHAKKIERMKRKEKRNKMLKERKSGNK</sequence>
<keyword evidence="4 8" id="KW-0690">Ribosome biogenesis</keyword>
<dbReference type="GO" id="GO:0005730">
    <property type="term" value="C:nucleolus"/>
    <property type="evidence" value="ECO:0007669"/>
    <property type="project" value="UniProtKB-SubCell"/>
</dbReference>
<keyword evidence="7 8" id="KW-0539">Nucleus</keyword>
<organism evidence="10 11">
    <name type="scientific">Pachysolen tannophilus NRRL Y-2460</name>
    <dbReference type="NCBI Taxonomy" id="669874"/>
    <lineage>
        <taxon>Eukaryota</taxon>
        <taxon>Fungi</taxon>
        <taxon>Dikarya</taxon>
        <taxon>Ascomycota</taxon>
        <taxon>Saccharomycotina</taxon>
        <taxon>Pichiomycetes</taxon>
        <taxon>Pachysolenaceae</taxon>
        <taxon>Pachysolen</taxon>
    </lineage>
</organism>
<evidence type="ECO:0000256" key="4">
    <source>
        <dbReference type="ARBA" id="ARBA00022517"/>
    </source>
</evidence>
<dbReference type="GO" id="GO:0006364">
    <property type="term" value="P:rRNA processing"/>
    <property type="evidence" value="ECO:0007669"/>
    <property type="project" value="UniProtKB-UniRule"/>
</dbReference>
<evidence type="ECO:0000256" key="7">
    <source>
        <dbReference type="ARBA" id="ARBA00023242"/>
    </source>
</evidence>
<dbReference type="EMBL" id="KV454011">
    <property type="protein sequence ID" value="ODV97547.1"/>
    <property type="molecule type" value="Genomic_DNA"/>
</dbReference>
<evidence type="ECO:0000256" key="5">
    <source>
        <dbReference type="ARBA" id="ARBA00022552"/>
    </source>
</evidence>
<feature type="region of interest" description="Disordered" evidence="9">
    <location>
        <begin position="108"/>
        <end position="135"/>
    </location>
</feature>
<dbReference type="Proteomes" id="UP000094236">
    <property type="component" value="Unassembled WGS sequence"/>
</dbReference>
<evidence type="ECO:0000256" key="3">
    <source>
        <dbReference type="ARBA" id="ARBA00007869"/>
    </source>
</evidence>
<keyword evidence="11" id="KW-1185">Reference proteome</keyword>
<evidence type="ECO:0000313" key="11">
    <source>
        <dbReference type="Proteomes" id="UP000094236"/>
    </source>
</evidence>
<name>A0A1E4U0M9_PACTA</name>
<gene>
    <name evidence="10" type="ORF">PACTADRAFT_47449</name>
</gene>
<comment type="subcellular location">
    <subcellularLocation>
        <location evidence="2 8">Nucleus</location>
        <location evidence="2 8">Nucleolus</location>
    </subcellularLocation>
</comment>
<feature type="compositionally biased region" description="Basic and acidic residues" evidence="9">
    <location>
        <begin position="124"/>
        <end position="135"/>
    </location>
</feature>
<dbReference type="AlphaFoldDB" id="A0A1E4U0M9"/>
<feature type="region of interest" description="Disordered" evidence="9">
    <location>
        <begin position="1"/>
        <end position="38"/>
    </location>
</feature>
<protein>
    <recommendedName>
        <fullName evidence="8">rRNA-processing protein</fullName>
    </recommendedName>
</protein>
<feature type="compositionally biased region" description="Basic residues" evidence="9">
    <location>
        <begin position="108"/>
        <end position="123"/>
    </location>
</feature>
<evidence type="ECO:0000256" key="2">
    <source>
        <dbReference type="ARBA" id="ARBA00004604"/>
    </source>
</evidence>
<keyword evidence="6" id="KW-0175">Coiled coil</keyword>
<dbReference type="STRING" id="669874.A0A1E4U0M9"/>
<comment type="similarity">
    <text evidence="3 8">Belongs to the CGR1 family.</text>
</comment>
<keyword evidence="5 8" id="KW-0698">rRNA processing</keyword>
<dbReference type="Pfam" id="PF03879">
    <property type="entry name" value="Cgr1"/>
    <property type="match status" value="1"/>
</dbReference>
<evidence type="ECO:0000256" key="8">
    <source>
        <dbReference type="RuleBase" id="RU363084"/>
    </source>
</evidence>
<comment type="function">
    <text evidence="1 8">Involved in nucleolar integrity and required for processing of the pre-rRNA for the 60S ribosome subunit.</text>
</comment>
<dbReference type="InterPro" id="IPR005579">
    <property type="entry name" value="Cgr1-like"/>
</dbReference>
<reference evidence="11" key="1">
    <citation type="submission" date="2016-05" db="EMBL/GenBank/DDBJ databases">
        <title>Comparative genomics of biotechnologically important yeasts.</title>
        <authorList>
            <consortium name="DOE Joint Genome Institute"/>
            <person name="Riley R."/>
            <person name="Haridas S."/>
            <person name="Wolfe K.H."/>
            <person name="Lopes M.R."/>
            <person name="Hittinger C.T."/>
            <person name="Goker M."/>
            <person name="Salamov A."/>
            <person name="Wisecaver J."/>
            <person name="Long T.M."/>
            <person name="Aerts A.L."/>
            <person name="Barry K."/>
            <person name="Choi C."/>
            <person name="Clum A."/>
            <person name="Coughlan A.Y."/>
            <person name="Deshpande S."/>
            <person name="Douglass A.P."/>
            <person name="Hanson S.J."/>
            <person name="Klenk H.-P."/>
            <person name="Labutti K."/>
            <person name="Lapidus A."/>
            <person name="Lindquist E."/>
            <person name="Lipzen A."/>
            <person name="Meier-Kolthoff J.P."/>
            <person name="Ohm R.A."/>
            <person name="Otillar R.P."/>
            <person name="Pangilinan J."/>
            <person name="Peng Y."/>
            <person name="Rokas A."/>
            <person name="Rosa C.A."/>
            <person name="Scheuner C."/>
            <person name="Sibirny A.A."/>
            <person name="Slot J.C."/>
            <person name="Stielow J.B."/>
            <person name="Sun H."/>
            <person name="Kurtzman C.P."/>
            <person name="Blackwell M."/>
            <person name="Grigoriev I.V."/>
            <person name="Jeffries T.W."/>
        </authorList>
    </citation>
    <scope>NUCLEOTIDE SEQUENCE [LARGE SCALE GENOMIC DNA]</scope>
    <source>
        <strain evidence="11">NRRL Y-2460</strain>
    </source>
</reference>